<dbReference type="Gene3D" id="3.40.980.10">
    <property type="entry name" value="MoaB/Mog-like domain"/>
    <property type="match status" value="1"/>
</dbReference>
<keyword evidence="1" id="KW-0808">Transferase</keyword>
<dbReference type="EMBL" id="QBKP01000009">
    <property type="protein sequence ID" value="PTX48608.1"/>
    <property type="molecule type" value="Genomic_DNA"/>
</dbReference>
<name>A0A2T6AXR9_9RHOB</name>
<proteinExistence type="predicted"/>
<keyword evidence="1" id="KW-0548">Nucleotidyltransferase</keyword>
<dbReference type="AlphaFoldDB" id="A0A2T6AXR9"/>
<dbReference type="UniPathway" id="UPA00344"/>
<dbReference type="InterPro" id="IPR036425">
    <property type="entry name" value="MoaB/Mog-like_dom_sf"/>
</dbReference>
<dbReference type="RefSeq" id="WP_108129471.1">
    <property type="nucleotide sequence ID" value="NZ_QBKP01000009.1"/>
</dbReference>
<comment type="caution">
    <text evidence="1">The sequence shown here is derived from an EMBL/GenBank/DDBJ whole genome shotgun (WGS) entry which is preliminary data.</text>
</comment>
<dbReference type="Proteomes" id="UP000244224">
    <property type="component" value="Unassembled WGS sequence"/>
</dbReference>
<sequence length="336" mass="33919">MQFGPVSLTEAEGAILAHRVDTADGPLPKGARLDAMALARLAAAGLSEVIVARPDTGEIGEDAAAARLAEALLAGAGGLRGGGAATGRVNLHATGPGLLRADVARIDALNAVHPMITLATLPDLARAEPRSMVATVKIISYAVPEAALEAACAHAAGALRLVPPVLTRAALIETALPGAEPPAPKGREALALRLRRLGVALAPRCIVPHRTAPLAGALTDALAETDAEILFILTASATSDPADVAPAALVAAGGRLERYGMPVDPGNLLFIGALHGRPVIGLPGCARSPALNGADWVLERVICGLPVGAADIARMGVGGLLKEIAARGRLREAPSE</sequence>
<keyword evidence="2" id="KW-1185">Reference proteome</keyword>
<dbReference type="GO" id="GO:0016779">
    <property type="term" value="F:nucleotidyltransferase activity"/>
    <property type="evidence" value="ECO:0007669"/>
    <property type="project" value="UniProtKB-KW"/>
</dbReference>
<reference evidence="1 2" key="1">
    <citation type="submission" date="2018-04" db="EMBL/GenBank/DDBJ databases">
        <title>Genomic Encyclopedia of Archaeal and Bacterial Type Strains, Phase II (KMG-II): from individual species to whole genera.</title>
        <authorList>
            <person name="Goeker M."/>
        </authorList>
    </citation>
    <scope>NUCLEOTIDE SEQUENCE [LARGE SCALE GENOMIC DNA]</scope>
    <source>
        <strain evidence="1 2">DSM 21823</strain>
    </source>
</reference>
<dbReference type="CDD" id="cd03522">
    <property type="entry name" value="MoeA_like"/>
    <property type="match status" value="1"/>
</dbReference>
<evidence type="ECO:0000313" key="1">
    <source>
        <dbReference type="EMBL" id="PTX48608.1"/>
    </source>
</evidence>
<protein>
    <submittedName>
        <fullName evidence="1">Molybdenum cofactor cytidylyltransferase</fullName>
    </submittedName>
</protein>
<dbReference type="SUPFAM" id="SSF53218">
    <property type="entry name" value="Molybdenum cofactor biosynthesis proteins"/>
    <property type="match status" value="1"/>
</dbReference>
<evidence type="ECO:0000313" key="2">
    <source>
        <dbReference type="Proteomes" id="UP000244224"/>
    </source>
</evidence>
<accession>A0A2T6AXR9</accession>
<dbReference type="OrthoDB" id="9779263at2"/>
<gene>
    <name evidence="1" type="ORF">C8N34_109115</name>
</gene>
<organism evidence="1 2">
    <name type="scientific">Gemmobacter caeni</name>
    <dbReference type="NCBI Taxonomy" id="589035"/>
    <lineage>
        <taxon>Bacteria</taxon>
        <taxon>Pseudomonadati</taxon>
        <taxon>Pseudomonadota</taxon>
        <taxon>Alphaproteobacteria</taxon>
        <taxon>Rhodobacterales</taxon>
        <taxon>Paracoccaceae</taxon>
        <taxon>Gemmobacter</taxon>
    </lineage>
</organism>